<dbReference type="GO" id="GO:0016787">
    <property type="term" value="F:hydrolase activity"/>
    <property type="evidence" value="ECO:0007669"/>
    <property type="project" value="InterPro"/>
</dbReference>
<dbReference type="InterPro" id="IPR001650">
    <property type="entry name" value="Helicase_C-like"/>
</dbReference>
<evidence type="ECO:0000256" key="1">
    <source>
        <dbReference type="SAM" id="MobiDB-lite"/>
    </source>
</evidence>
<dbReference type="RefSeq" id="WP_207904440.1">
    <property type="nucleotide sequence ID" value="NZ_SLXU01000021.1"/>
</dbReference>
<feature type="domain" description="Helicase ATP-binding" evidence="2">
    <location>
        <begin position="17"/>
        <end position="176"/>
    </location>
</feature>
<dbReference type="PROSITE" id="PS51194">
    <property type="entry name" value="HELICASE_CTER"/>
    <property type="match status" value="1"/>
</dbReference>
<evidence type="ECO:0000313" key="4">
    <source>
        <dbReference type="EMBL" id="TCP58561.1"/>
    </source>
</evidence>
<dbReference type="Pfam" id="PF00271">
    <property type="entry name" value="Helicase_C"/>
    <property type="match status" value="1"/>
</dbReference>
<protein>
    <submittedName>
        <fullName evidence="4">DNA repair protein RadD</fullName>
    </submittedName>
</protein>
<keyword evidence="5" id="KW-1185">Reference proteome</keyword>
<evidence type="ECO:0000259" key="2">
    <source>
        <dbReference type="PROSITE" id="PS51192"/>
    </source>
</evidence>
<dbReference type="GO" id="GO:0003677">
    <property type="term" value="F:DNA binding"/>
    <property type="evidence" value="ECO:0007669"/>
    <property type="project" value="InterPro"/>
</dbReference>
<feature type="compositionally biased region" description="Low complexity" evidence="1">
    <location>
        <begin position="397"/>
        <end position="407"/>
    </location>
</feature>
<dbReference type="GO" id="GO:0005524">
    <property type="term" value="F:ATP binding"/>
    <property type="evidence" value="ECO:0007669"/>
    <property type="project" value="InterPro"/>
</dbReference>
<dbReference type="Gene3D" id="3.40.50.300">
    <property type="entry name" value="P-loop containing nucleotide triphosphate hydrolases"/>
    <property type="match status" value="2"/>
</dbReference>
<proteinExistence type="predicted"/>
<feature type="domain" description="Helicase C-terminal" evidence="3">
    <location>
        <begin position="234"/>
        <end position="384"/>
    </location>
</feature>
<dbReference type="PROSITE" id="PS51192">
    <property type="entry name" value="HELICASE_ATP_BIND_1"/>
    <property type="match status" value="1"/>
</dbReference>
<dbReference type="Proteomes" id="UP000295050">
    <property type="component" value="Unassembled WGS sequence"/>
</dbReference>
<dbReference type="InterPro" id="IPR006935">
    <property type="entry name" value="Helicase/UvrB_N"/>
</dbReference>
<dbReference type="EMBL" id="SLXU01000021">
    <property type="protein sequence ID" value="TCP58561.1"/>
    <property type="molecule type" value="Genomic_DNA"/>
</dbReference>
<evidence type="ECO:0000313" key="5">
    <source>
        <dbReference type="Proteomes" id="UP000295050"/>
    </source>
</evidence>
<dbReference type="Pfam" id="PF04851">
    <property type="entry name" value="ResIII"/>
    <property type="match status" value="1"/>
</dbReference>
<dbReference type="SUPFAM" id="SSF52540">
    <property type="entry name" value="P-loop containing nucleoside triphosphate hydrolases"/>
    <property type="match status" value="1"/>
</dbReference>
<dbReference type="InterPro" id="IPR027417">
    <property type="entry name" value="P-loop_NTPase"/>
</dbReference>
<dbReference type="GO" id="GO:0005829">
    <property type="term" value="C:cytosol"/>
    <property type="evidence" value="ECO:0007669"/>
    <property type="project" value="TreeGrafter"/>
</dbReference>
<dbReference type="PANTHER" id="PTHR47396:SF1">
    <property type="entry name" value="ATP-DEPENDENT HELICASE IRC3-RELATED"/>
    <property type="match status" value="1"/>
</dbReference>
<gene>
    <name evidence="4" type="ORF">EV663_1218</name>
</gene>
<dbReference type="CDD" id="cd18799">
    <property type="entry name" value="SF2_C_EcoAI-like"/>
    <property type="match status" value="1"/>
</dbReference>
<reference evidence="4 5" key="1">
    <citation type="submission" date="2019-03" db="EMBL/GenBank/DDBJ databases">
        <title>Genomic Encyclopedia of Type Strains, Phase IV (KMG-IV): sequencing the most valuable type-strain genomes for metagenomic binning, comparative biology and taxonomic classification.</title>
        <authorList>
            <person name="Goeker M."/>
        </authorList>
    </citation>
    <scope>NUCLEOTIDE SEQUENCE [LARGE SCALE GENOMIC DNA]</scope>
    <source>
        <strain evidence="4 5">DSM 24766</strain>
    </source>
</reference>
<dbReference type="SMART" id="SM00490">
    <property type="entry name" value="HELICc"/>
    <property type="match status" value="1"/>
</dbReference>
<dbReference type="InterPro" id="IPR050742">
    <property type="entry name" value="Helicase_Restrict-Modif_Enz"/>
</dbReference>
<accession>A0A4R2RG40</accession>
<organism evidence="4 5">
    <name type="scientific">Rhodovulum bhavnagarense</name>
    <dbReference type="NCBI Taxonomy" id="992286"/>
    <lineage>
        <taxon>Bacteria</taxon>
        <taxon>Pseudomonadati</taxon>
        <taxon>Pseudomonadota</taxon>
        <taxon>Alphaproteobacteria</taxon>
        <taxon>Rhodobacterales</taxon>
        <taxon>Paracoccaceae</taxon>
        <taxon>Rhodovulum</taxon>
    </lineage>
</organism>
<name>A0A4R2RG40_9RHOB</name>
<evidence type="ECO:0000259" key="3">
    <source>
        <dbReference type="PROSITE" id="PS51194"/>
    </source>
</evidence>
<dbReference type="PANTHER" id="PTHR47396">
    <property type="entry name" value="TYPE I RESTRICTION ENZYME ECOKI R PROTEIN"/>
    <property type="match status" value="1"/>
</dbReference>
<comment type="caution">
    <text evidence="4">The sequence shown here is derived from an EMBL/GenBank/DDBJ whole genome shotgun (WGS) entry which is preliminary data.</text>
</comment>
<feature type="region of interest" description="Disordered" evidence="1">
    <location>
        <begin position="359"/>
        <end position="407"/>
    </location>
</feature>
<dbReference type="AlphaFoldDB" id="A0A4R2RG40"/>
<sequence>MLTLRPYQQAAITSIYGYFEKESGNPLVVIPTAGGKSLVMAAFIDGVLKAWPDQRVLVVTHVRELIAQNHAEMLGLWPEAPAGIYSAGLGRRDARARILFAGIQSIHDKATRIGHADLVLIDEAHLIPGRSNTMYRRFLNDLQAINPALKVIGLTATPFRLDSGMLHEGENALFTDIAYEVSVRDLIDQGYLSPLISKQTKTRLDVTGVGSRGGEFIARDLEDAVDQDVITRAAVAEVIAHGETRRSWLAFCSGVRHATHVAEEFRRRGVSCATIFGKTPKDERDAIIAAFKRGEIRALASMGVLTTGFNAPAVDLIAMLRPTKSAGLYVQMAGRGTRLAEGKENCLVLDFAGNVRRHGPIDLVRPKRPGGPGDGPPPTKICPNAGPSWPSRRWNVPAAASSSPAAR</sequence>
<dbReference type="InterPro" id="IPR014001">
    <property type="entry name" value="Helicase_ATP-bd"/>
</dbReference>
<dbReference type="SMART" id="SM00487">
    <property type="entry name" value="DEXDc"/>
    <property type="match status" value="1"/>
</dbReference>